<evidence type="ECO:0000313" key="3">
    <source>
        <dbReference type="Proteomes" id="UP001295794"/>
    </source>
</evidence>
<dbReference type="EMBL" id="CAVNYO010000022">
    <property type="protein sequence ID" value="CAK5262647.1"/>
    <property type="molecule type" value="Genomic_DNA"/>
</dbReference>
<sequence>GTHQRGPDVRMRYRCSWVRTSLVASVATREISEDCRAGTNVFTWIYYIAFYIILSSFSSYAHNLRRPVTFPAKRLPKRSPDS</sequence>
<feature type="non-terminal residue" evidence="2">
    <location>
        <position position="1"/>
    </location>
</feature>
<keyword evidence="1" id="KW-0812">Transmembrane</keyword>
<evidence type="ECO:0000313" key="2">
    <source>
        <dbReference type="EMBL" id="CAK5262647.1"/>
    </source>
</evidence>
<reference evidence="2" key="1">
    <citation type="submission" date="2023-11" db="EMBL/GenBank/DDBJ databases">
        <authorList>
            <person name="De Vega J J."/>
            <person name="De Vega J J."/>
        </authorList>
    </citation>
    <scope>NUCLEOTIDE SEQUENCE</scope>
</reference>
<organism evidence="2 3">
    <name type="scientific">Mycena citricolor</name>
    <dbReference type="NCBI Taxonomy" id="2018698"/>
    <lineage>
        <taxon>Eukaryota</taxon>
        <taxon>Fungi</taxon>
        <taxon>Dikarya</taxon>
        <taxon>Basidiomycota</taxon>
        <taxon>Agaricomycotina</taxon>
        <taxon>Agaricomycetes</taxon>
        <taxon>Agaricomycetidae</taxon>
        <taxon>Agaricales</taxon>
        <taxon>Marasmiineae</taxon>
        <taxon>Mycenaceae</taxon>
        <taxon>Mycena</taxon>
    </lineage>
</organism>
<comment type="caution">
    <text evidence="2">The sequence shown here is derived from an EMBL/GenBank/DDBJ whole genome shotgun (WGS) entry which is preliminary data.</text>
</comment>
<gene>
    <name evidence="2" type="ORF">MYCIT1_LOCUS1534</name>
</gene>
<dbReference type="AlphaFoldDB" id="A0AAD2Q123"/>
<dbReference type="Proteomes" id="UP001295794">
    <property type="component" value="Unassembled WGS sequence"/>
</dbReference>
<keyword evidence="3" id="KW-1185">Reference proteome</keyword>
<protein>
    <submittedName>
        <fullName evidence="2">Uncharacterized protein</fullName>
    </submittedName>
</protein>
<proteinExistence type="predicted"/>
<keyword evidence="1" id="KW-1133">Transmembrane helix</keyword>
<evidence type="ECO:0000256" key="1">
    <source>
        <dbReference type="SAM" id="Phobius"/>
    </source>
</evidence>
<feature type="transmembrane region" description="Helical" evidence="1">
    <location>
        <begin position="44"/>
        <end position="64"/>
    </location>
</feature>
<accession>A0AAD2Q123</accession>
<name>A0AAD2Q123_9AGAR</name>
<keyword evidence="1" id="KW-0472">Membrane</keyword>